<gene>
    <name evidence="11" type="ORF">KC19_1G307200</name>
</gene>
<evidence type="ECO:0000256" key="7">
    <source>
        <dbReference type="ARBA" id="ARBA00023136"/>
    </source>
</evidence>
<comment type="similarity">
    <text evidence="1">Belongs to the syntaxin family.</text>
</comment>
<dbReference type="GO" id="GO:0005802">
    <property type="term" value="C:trans-Golgi network"/>
    <property type="evidence" value="ECO:0007669"/>
    <property type="project" value="UniProtKB-ARBA"/>
</dbReference>
<keyword evidence="2" id="KW-0813">Transport</keyword>
<dbReference type="CDD" id="cd21445">
    <property type="entry name" value="SNARE_NTD_AtSYP61-like"/>
    <property type="match status" value="1"/>
</dbReference>
<dbReference type="PROSITE" id="PS50192">
    <property type="entry name" value="T_SNARE"/>
    <property type="match status" value="1"/>
</dbReference>
<evidence type="ECO:0000256" key="2">
    <source>
        <dbReference type="ARBA" id="ARBA00022448"/>
    </source>
</evidence>
<comment type="caution">
    <text evidence="11">The sequence shown here is derived from an EMBL/GenBank/DDBJ whole genome shotgun (WGS) entry which is preliminary data.</text>
</comment>
<dbReference type="FunFam" id="1.20.5.110:FF:000034">
    <property type="entry name" value="syntaxin-61 isoform X1"/>
    <property type="match status" value="1"/>
</dbReference>
<keyword evidence="5 9" id="KW-1133">Transmembrane helix</keyword>
<dbReference type="PROSITE" id="PS00914">
    <property type="entry name" value="SYNTAXIN"/>
    <property type="match status" value="1"/>
</dbReference>
<dbReference type="GO" id="GO:0048193">
    <property type="term" value="P:Golgi vesicle transport"/>
    <property type="evidence" value="ECO:0007669"/>
    <property type="project" value="InterPro"/>
</dbReference>
<evidence type="ECO:0000256" key="5">
    <source>
        <dbReference type="ARBA" id="ARBA00022989"/>
    </source>
</evidence>
<dbReference type="EMBL" id="CM026421">
    <property type="protein sequence ID" value="KAG0593141.1"/>
    <property type="molecule type" value="Genomic_DNA"/>
</dbReference>
<evidence type="ECO:0000256" key="6">
    <source>
        <dbReference type="ARBA" id="ARBA00023034"/>
    </source>
</evidence>
<comment type="subcellular location">
    <subcellularLocation>
        <location evidence="8">Golgi apparatus</location>
        <location evidence="8">trans-Golgi network membrane</location>
        <topology evidence="8">Single-pass type IV membrane protein</topology>
    </subcellularLocation>
</comment>
<dbReference type="Pfam" id="PF09177">
    <property type="entry name" value="STX6_10_61_N"/>
    <property type="match status" value="1"/>
</dbReference>
<dbReference type="GO" id="GO:0005484">
    <property type="term" value="F:SNAP receptor activity"/>
    <property type="evidence" value="ECO:0007669"/>
    <property type="project" value="InterPro"/>
</dbReference>
<feature type="transmembrane region" description="Helical" evidence="9">
    <location>
        <begin position="221"/>
        <end position="239"/>
    </location>
</feature>
<evidence type="ECO:0000256" key="8">
    <source>
        <dbReference type="ARBA" id="ARBA00037801"/>
    </source>
</evidence>
<evidence type="ECO:0000256" key="3">
    <source>
        <dbReference type="ARBA" id="ARBA00022692"/>
    </source>
</evidence>
<evidence type="ECO:0000256" key="9">
    <source>
        <dbReference type="SAM" id="Phobius"/>
    </source>
</evidence>
<evidence type="ECO:0000256" key="4">
    <source>
        <dbReference type="ARBA" id="ARBA00022927"/>
    </source>
</evidence>
<dbReference type="SUPFAM" id="SSF58038">
    <property type="entry name" value="SNARE fusion complex"/>
    <property type="match status" value="1"/>
</dbReference>
<dbReference type="Gene3D" id="1.20.5.110">
    <property type="match status" value="1"/>
</dbReference>
<keyword evidence="4" id="KW-0653">Protein transport</keyword>
<protein>
    <recommendedName>
        <fullName evidence="10">t-SNARE coiled-coil homology domain-containing protein</fullName>
    </recommendedName>
</protein>
<evidence type="ECO:0000259" key="10">
    <source>
        <dbReference type="PROSITE" id="PS50192"/>
    </source>
</evidence>
<proteinExistence type="inferred from homology"/>
<evidence type="ECO:0000313" key="11">
    <source>
        <dbReference type="EMBL" id="KAG0593141.1"/>
    </source>
</evidence>
<dbReference type="InterPro" id="IPR015260">
    <property type="entry name" value="Syntaxin-6/10/61_N"/>
</dbReference>
<dbReference type="FunFam" id="1.20.58.90:FF:000004">
    <property type="entry name" value="Syntaxin 10"/>
    <property type="match status" value="1"/>
</dbReference>
<organism evidence="11 12">
    <name type="scientific">Ceratodon purpureus</name>
    <name type="common">Fire moss</name>
    <name type="synonym">Dicranum purpureum</name>
    <dbReference type="NCBI Taxonomy" id="3225"/>
    <lineage>
        <taxon>Eukaryota</taxon>
        <taxon>Viridiplantae</taxon>
        <taxon>Streptophyta</taxon>
        <taxon>Embryophyta</taxon>
        <taxon>Bryophyta</taxon>
        <taxon>Bryophytina</taxon>
        <taxon>Bryopsida</taxon>
        <taxon>Dicranidae</taxon>
        <taxon>Pseudoditrichales</taxon>
        <taxon>Ditrichaceae</taxon>
        <taxon>Ceratodon</taxon>
    </lineage>
</organism>
<feature type="domain" description="T-SNARE coiled-coil homology" evidence="10">
    <location>
        <begin position="149"/>
        <end position="211"/>
    </location>
</feature>
<sequence>MSASDPFYLVKEEIQDTVTKLQTTLDRWEKLPVSSTERTVLSREILSTCESIEWQVDELDKATGVAERDPARFSVDAAEIERRKRWTSSTRTQVHSVTGKVQSTPVRNIGTGTGATNRRELMRLDDQFQQTPVRTDHDSYISNESDRQELLLREQDDDLDELSASLGRIGHVGLLIDEDVGFQGGIMDKLSSDMDGTATRLDLVQKKLATVMKKAGWKAQVLTIVFLVVLLVILTLLVFSA</sequence>
<keyword evidence="7 9" id="KW-0472">Membrane</keyword>
<dbReference type="SUPFAM" id="SSF47661">
    <property type="entry name" value="t-snare proteins"/>
    <property type="match status" value="1"/>
</dbReference>
<accession>A0A8T0JEN3</accession>
<dbReference type="Proteomes" id="UP000822688">
    <property type="component" value="Chromosome 1"/>
</dbReference>
<dbReference type="InterPro" id="IPR006012">
    <property type="entry name" value="Syntaxin/epimorphin_CS"/>
</dbReference>
<evidence type="ECO:0000313" key="12">
    <source>
        <dbReference type="Proteomes" id="UP000822688"/>
    </source>
</evidence>
<dbReference type="CDD" id="cd15841">
    <property type="entry name" value="SNARE_Qc"/>
    <property type="match status" value="1"/>
</dbReference>
<reference evidence="11" key="1">
    <citation type="submission" date="2020-06" db="EMBL/GenBank/DDBJ databases">
        <title>WGS assembly of Ceratodon purpureus strain R40.</title>
        <authorList>
            <person name="Carey S.B."/>
            <person name="Jenkins J."/>
            <person name="Shu S."/>
            <person name="Lovell J.T."/>
            <person name="Sreedasyam A."/>
            <person name="Maumus F."/>
            <person name="Tiley G.P."/>
            <person name="Fernandez-Pozo N."/>
            <person name="Barry K."/>
            <person name="Chen C."/>
            <person name="Wang M."/>
            <person name="Lipzen A."/>
            <person name="Daum C."/>
            <person name="Saski C.A."/>
            <person name="Payton A.C."/>
            <person name="Mcbreen J.C."/>
            <person name="Conrad R.E."/>
            <person name="Kollar L.M."/>
            <person name="Olsson S."/>
            <person name="Huttunen S."/>
            <person name="Landis J.B."/>
            <person name="Wickett N.J."/>
            <person name="Johnson M.G."/>
            <person name="Rensing S.A."/>
            <person name="Grimwood J."/>
            <person name="Schmutz J."/>
            <person name="Mcdaniel S.F."/>
        </authorList>
    </citation>
    <scope>NUCLEOTIDE SEQUENCE</scope>
    <source>
        <strain evidence="11">R40</strain>
    </source>
</reference>
<name>A0A8T0JEN3_CERPU</name>
<evidence type="ECO:0000256" key="1">
    <source>
        <dbReference type="ARBA" id="ARBA00009063"/>
    </source>
</evidence>
<keyword evidence="6" id="KW-0333">Golgi apparatus</keyword>
<dbReference type="GO" id="GO:0031090">
    <property type="term" value="C:organelle membrane"/>
    <property type="evidence" value="ECO:0007669"/>
    <property type="project" value="UniProtKB-ARBA"/>
</dbReference>
<keyword evidence="12" id="KW-1185">Reference proteome</keyword>
<keyword evidence="3 9" id="KW-0812">Transmembrane</keyword>
<dbReference type="AlphaFoldDB" id="A0A8T0JEN3"/>
<dbReference type="InterPro" id="IPR000727">
    <property type="entry name" value="T_SNARE_dom"/>
</dbReference>
<dbReference type="InterPro" id="IPR010989">
    <property type="entry name" value="SNARE"/>
</dbReference>
<dbReference type="Gene3D" id="1.20.58.90">
    <property type="match status" value="1"/>
</dbReference>
<dbReference type="SMART" id="SM00397">
    <property type="entry name" value="t_SNARE"/>
    <property type="match status" value="1"/>
</dbReference>
<dbReference type="GO" id="GO:0006886">
    <property type="term" value="P:intracellular protein transport"/>
    <property type="evidence" value="ECO:0007669"/>
    <property type="project" value="InterPro"/>
</dbReference>